<comment type="caution">
    <text evidence="3">The sequence shown here is derived from an EMBL/GenBank/DDBJ whole genome shotgun (WGS) entry which is preliminary data.</text>
</comment>
<keyword evidence="1" id="KW-0472">Membrane</keyword>
<dbReference type="Proteomes" id="UP000036356">
    <property type="component" value="Unassembled WGS sequence"/>
</dbReference>
<evidence type="ECO:0000313" key="3">
    <source>
        <dbReference type="EMBL" id="KLU64216.1"/>
    </source>
</evidence>
<gene>
    <name evidence="3" type="primary">pgdA</name>
    <name evidence="3" type="ORF">DEAC_c38490</name>
</gene>
<dbReference type="EC" id="3.5.1.104" evidence="3"/>
<evidence type="ECO:0000259" key="2">
    <source>
        <dbReference type="PROSITE" id="PS51677"/>
    </source>
</evidence>
<sequence length="249" mass="28287">MLFLLLTRRRLIMLCLFITIMGVIIFTTATSLTAPSLVRIPGTYYMAHTQEKVVALTFDDGPDPIDTPQVLEILKEKEVRATFFVLGQAVKDNPRLLKRLANEGHEIGNHSYDHDYKQQRLLKEISQTDDEVYAATGIHTYFYRPPGGFLSKAQLESIKKNGHVVALWSVDSKDWRNPGVNQIVKNVMNNVFPGAIILMHDGGYHRTQTVKALGLIIDSLKREGYRIVTLSELKKFDTERNSELNSELK</sequence>
<reference evidence="3 4" key="1">
    <citation type="submission" date="2015-06" db="EMBL/GenBank/DDBJ databases">
        <title>Draft genome of the moderately acidophilic sulfate reducer Candidatus Desulfosporosinus acididurans strain M1.</title>
        <authorList>
            <person name="Poehlein A."/>
            <person name="Petzsch P."/>
            <person name="Johnson B.D."/>
            <person name="Schloemann M."/>
            <person name="Daniel R."/>
            <person name="Muehling M."/>
        </authorList>
    </citation>
    <scope>NUCLEOTIDE SEQUENCE [LARGE SCALE GENOMIC DNA]</scope>
    <source>
        <strain evidence="3 4">M1</strain>
    </source>
</reference>
<keyword evidence="4" id="KW-1185">Reference proteome</keyword>
<dbReference type="Gene3D" id="3.20.20.370">
    <property type="entry name" value="Glycoside hydrolase/deacetylase"/>
    <property type="match status" value="1"/>
</dbReference>
<dbReference type="GO" id="GO:0005975">
    <property type="term" value="P:carbohydrate metabolic process"/>
    <property type="evidence" value="ECO:0007669"/>
    <property type="project" value="InterPro"/>
</dbReference>
<dbReference type="EMBL" id="LDZY01000016">
    <property type="protein sequence ID" value="KLU64216.1"/>
    <property type="molecule type" value="Genomic_DNA"/>
</dbReference>
<evidence type="ECO:0000313" key="4">
    <source>
        <dbReference type="Proteomes" id="UP000036356"/>
    </source>
</evidence>
<dbReference type="InterPro" id="IPR011330">
    <property type="entry name" value="Glyco_hydro/deAcase_b/a-brl"/>
</dbReference>
<dbReference type="AlphaFoldDB" id="A0A0J1IHQ7"/>
<feature type="transmembrane region" description="Helical" evidence="1">
    <location>
        <begin position="12"/>
        <end position="32"/>
    </location>
</feature>
<dbReference type="PATRIC" id="fig|476652.3.peg.4073"/>
<accession>A0A0J1IHQ7</accession>
<keyword evidence="1" id="KW-0812">Transmembrane</keyword>
<protein>
    <submittedName>
        <fullName evidence="3">Peptidoglycan-N-acetylglucosamine deacetylase</fullName>
        <ecNumber evidence="3">3.5.1.104</ecNumber>
    </submittedName>
</protein>
<dbReference type="GO" id="GO:0016810">
    <property type="term" value="F:hydrolase activity, acting on carbon-nitrogen (but not peptide) bonds"/>
    <property type="evidence" value="ECO:0007669"/>
    <property type="project" value="InterPro"/>
</dbReference>
<dbReference type="Pfam" id="PF01522">
    <property type="entry name" value="Polysacc_deac_1"/>
    <property type="match status" value="1"/>
</dbReference>
<proteinExistence type="predicted"/>
<name>A0A0J1IHQ7_9FIRM</name>
<dbReference type="PROSITE" id="PS51677">
    <property type="entry name" value="NODB"/>
    <property type="match status" value="1"/>
</dbReference>
<feature type="domain" description="NodB homology" evidence="2">
    <location>
        <begin position="52"/>
        <end position="228"/>
    </location>
</feature>
<keyword evidence="1" id="KW-1133">Transmembrane helix</keyword>
<dbReference type="CDD" id="cd10917">
    <property type="entry name" value="CE4_NodB_like_6s_7s"/>
    <property type="match status" value="1"/>
</dbReference>
<organism evidence="3 4">
    <name type="scientific">Desulfosporosinus acididurans</name>
    <dbReference type="NCBI Taxonomy" id="476652"/>
    <lineage>
        <taxon>Bacteria</taxon>
        <taxon>Bacillati</taxon>
        <taxon>Bacillota</taxon>
        <taxon>Clostridia</taxon>
        <taxon>Eubacteriales</taxon>
        <taxon>Desulfitobacteriaceae</taxon>
        <taxon>Desulfosporosinus</taxon>
    </lineage>
</organism>
<evidence type="ECO:0000256" key="1">
    <source>
        <dbReference type="SAM" id="Phobius"/>
    </source>
</evidence>
<dbReference type="PANTHER" id="PTHR10587">
    <property type="entry name" value="GLYCOSYL TRANSFERASE-RELATED"/>
    <property type="match status" value="1"/>
</dbReference>
<keyword evidence="3" id="KW-0378">Hydrolase</keyword>
<dbReference type="STRING" id="476652.DEAC_c38490"/>
<dbReference type="InterPro" id="IPR002509">
    <property type="entry name" value="NODB_dom"/>
</dbReference>
<dbReference type="InterPro" id="IPR050248">
    <property type="entry name" value="Polysacc_deacetylase_ArnD"/>
</dbReference>
<dbReference type="SUPFAM" id="SSF88713">
    <property type="entry name" value="Glycoside hydrolase/deacetylase"/>
    <property type="match status" value="1"/>
</dbReference>